<reference evidence="1 2" key="1">
    <citation type="journal article" date="2013" name="Nat. Genet.">
        <title>The high-quality draft genome of peach (Prunus persica) identifies unique patterns of genetic diversity, domestication and genome evolution.</title>
        <authorList>
            <consortium name="International Peach Genome Initiative"/>
            <person name="Verde I."/>
            <person name="Abbott A.G."/>
            <person name="Scalabrin S."/>
            <person name="Jung S."/>
            <person name="Shu S."/>
            <person name="Marroni F."/>
            <person name="Zhebentyayeva T."/>
            <person name="Dettori M.T."/>
            <person name="Grimwood J."/>
            <person name="Cattonaro F."/>
            <person name="Zuccolo A."/>
            <person name="Rossini L."/>
            <person name="Jenkins J."/>
            <person name="Vendramin E."/>
            <person name="Meisel L.A."/>
            <person name="Decroocq V."/>
            <person name="Sosinski B."/>
            <person name="Prochnik S."/>
            <person name="Mitros T."/>
            <person name="Policriti A."/>
            <person name="Cipriani G."/>
            <person name="Dondini L."/>
            <person name="Ficklin S."/>
            <person name="Goodstein D.M."/>
            <person name="Xuan P."/>
            <person name="Del Fabbro C."/>
            <person name="Aramini V."/>
            <person name="Copetti D."/>
            <person name="Gonzalez S."/>
            <person name="Horner D.S."/>
            <person name="Falchi R."/>
            <person name="Lucas S."/>
            <person name="Mica E."/>
            <person name="Maldonado J."/>
            <person name="Lazzari B."/>
            <person name="Bielenberg D."/>
            <person name="Pirona R."/>
            <person name="Miculan M."/>
            <person name="Barakat A."/>
            <person name="Testolin R."/>
            <person name="Stella A."/>
            <person name="Tartarini S."/>
            <person name="Tonutti P."/>
            <person name="Arus P."/>
            <person name="Orellana A."/>
            <person name="Wells C."/>
            <person name="Main D."/>
            <person name="Vizzotto G."/>
            <person name="Silva H."/>
            <person name="Salamini F."/>
            <person name="Schmutz J."/>
            <person name="Morgante M."/>
            <person name="Rokhsar D.S."/>
        </authorList>
    </citation>
    <scope>NUCLEOTIDE SEQUENCE [LARGE SCALE GENOMIC DNA]</scope>
    <source>
        <strain evidence="2">cv. Nemared</strain>
    </source>
</reference>
<gene>
    <name evidence="1" type="ORF">PRUPE_4G072900</name>
</gene>
<organism evidence="1 2">
    <name type="scientific">Prunus persica</name>
    <name type="common">Peach</name>
    <name type="synonym">Amygdalus persica</name>
    <dbReference type="NCBI Taxonomy" id="3760"/>
    <lineage>
        <taxon>Eukaryota</taxon>
        <taxon>Viridiplantae</taxon>
        <taxon>Streptophyta</taxon>
        <taxon>Embryophyta</taxon>
        <taxon>Tracheophyta</taxon>
        <taxon>Spermatophyta</taxon>
        <taxon>Magnoliopsida</taxon>
        <taxon>eudicotyledons</taxon>
        <taxon>Gunneridae</taxon>
        <taxon>Pentapetalae</taxon>
        <taxon>rosids</taxon>
        <taxon>fabids</taxon>
        <taxon>Rosales</taxon>
        <taxon>Rosaceae</taxon>
        <taxon>Amygdaloideae</taxon>
        <taxon>Amygdaleae</taxon>
        <taxon>Prunus</taxon>
    </lineage>
</organism>
<dbReference type="AlphaFoldDB" id="A0A251PH05"/>
<dbReference type="EMBL" id="CM007654">
    <property type="protein sequence ID" value="ONI10862.1"/>
    <property type="molecule type" value="Genomic_DNA"/>
</dbReference>
<sequence>DSRTKKVHINKALLVIKPNQTKPRQSKPPKTSLSASGIVLWKPILLSPSLLLKPAKTPLFSSFSSSYKPHFPSFSLFYQRLGFKHVFCFSLPNPPWPWPSP</sequence>
<accession>A0A251PH05</accession>
<proteinExistence type="predicted"/>
<reference evidence="1" key="2">
    <citation type="submission" date="2016-12" db="EMBL/GenBank/DDBJ databases">
        <title>WGS assembly of Prunus persica.</title>
        <authorList>
            <person name="Verde I."/>
            <person name="Jenkins J."/>
            <person name="Dondini L."/>
            <person name="Micali S."/>
            <person name="Pagliarani G."/>
            <person name="Vendramin E."/>
            <person name="Paris R."/>
            <person name="Aramini V."/>
            <person name="Gazza L."/>
            <person name="Rossini L."/>
            <person name="Bassi D."/>
            <person name="Troggio M."/>
            <person name="Shu S."/>
            <person name="Grimwood J.H."/>
            <person name="Tartarini S."/>
            <person name="Dettori M.T."/>
            <person name="Schmutz J."/>
        </authorList>
    </citation>
    <scope>NUCLEOTIDE SEQUENCE</scope>
</reference>
<dbReference type="Proteomes" id="UP000006882">
    <property type="component" value="Chromosome G4"/>
</dbReference>
<dbReference type="Gramene" id="ONI10862">
    <property type="protein sequence ID" value="ONI10862"/>
    <property type="gene ID" value="PRUPE_4G072900"/>
</dbReference>
<keyword evidence="2" id="KW-1185">Reference proteome</keyword>
<protein>
    <submittedName>
        <fullName evidence="1">Uncharacterized protein</fullName>
    </submittedName>
</protein>
<feature type="non-terminal residue" evidence="1">
    <location>
        <position position="1"/>
    </location>
</feature>
<dbReference type="EMBL" id="CM007654">
    <property type="protein sequence ID" value="ONI10863.1"/>
    <property type="molecule type" value="Genomic_DNA"/>
</dbReference>
<dbReference type="Gramene" id="ONI10863">
    <property type="protein sequence ID" value="ONI10863"/>
    <property type="gene ID" value="PRUPE_4G072900"/>
</dbReference>
<name>A0A251PH05_PRUPE</name>
<evidence type="ECO:0000313" key="1">
    <source>
        <dbReference type="EMBL" id="ONI10862.1"/>
    </source>
</evidence>
<evidence type="ECO:0000313" key="2">
    <source>
        <dbReference type="Proteomes" id="UP000006882"/>
    </source>
</evidence>